<evidence type="ECO:0000313" key="2">
    <source>
        <dbReference type="Proteomes" id="UP000721844"/>
    </source>
</evidence>
<protein>
    <submittedName>
        <fullName evidence="1">Uncharacterized protein</fullName>
    </submittedName>
</protein>
<dbReference type="EMBL" id="JAESVA010000002">
    <property type="protein sequence ID" value="MCB8880194.1"/>
    <property type="molecule type" value="Genomic_DNA"/>
</dbReference>
<keyword evidence="2" id="KW-1185">Reference proteome</keyword>
<evidence type="ECO:0000313" key="1">
    <source>
        <dbReference type="EMBL" id="MCB8880194.1"/>
    </source>
</evidence>
<proteinExistence type="predicted"/>
<dbReference type="AlphaFoldDB" id="A0A963Z0C3"/>
<accession>A0A963Z0C3</accession>
<name>A0A963Z0C3_9PROT</name>
<comment type="caution">
    <text evidence="1">The sequence shown here is derived from an EMBL/GenBank/DDBJ whole genome shotgun (WGS) entry which is preliminary data.</text>
</comment>
<dbReference type="RefSeq" id="WP_227306799.1">
    <property type="nucleotide sequence ID" value="NZ_JAESVA010000002.1"/>
</dbReference>
<gene>
    <name evidence="1" type="ORF">ACELLULO517_08120</name>
</gene>
<sequence>MTLPAVGWSFYPGTQAGGAGIAFGKARRARTTRPILDLLVDSESVTDSIREILPGGHGYDVMLLDDFNRRLACNIGLRQARFCGWSNFRANPYSRAGSLIFVAENFEDWT</sequence>
<dbReference type="Proteomes" id="UP000721844">
    <property type="component" value="Unassembled WGS sequence"/>
</dbReference>
<organism evidence="1 2">
    <name type="scientific">Acidisoma cellulosilyticum</name>
    <dbReference type="NCBI Taxonomy" id="2802395"/>
    <lineage>
        <taxon>Bacteria</taxon>
        <taxon>Pseudomonadati</taxon>
        <taxon>Pseudomonadota</taxon>
        <taxon>Alphaproteobacteria</taxon>
        <taxon>Acetobacterales</taxon>
        <taxon>Acidocellaceae</taxon>
        <taxon>Acidisoma</taxon>
    </lineage>
</organism>
<reference evidence="1 2" key="1">
    <citation type="journal article" date="2021" name="Microorganisms">
        <title>Acidisoma silvae sp. nov. and Acidisomacellulosilytica sp. nov., Two Acidophilic Bacteria Isolated from Decaying Wood, Hydrolyzing Cellulose and Producing Poly-3-hydroxybutyrate.</title>
        <authorList>
            <person name="Mieszkin S."/>
            <person name="Pouder E."/>
            <person name="Uroz S."/>
            <person name="Simon-Colin C."/>
            <person name="Alain K."/>
        </authorList>
    </citation>
    <scope>NUCLEOTIDE SEQUENCE [LARGE SCALE GENOMIC DNA]</scope>
    <source>
        <strain evidence="1 2">HW T5.17</strain>
    </source>
</reference>